<dbReference type="OrthoDB" id="212860at2"/>
<dbReference type="EMBL" id="CP036266">
    <property type="protein sequence ID" value="QDT21231.1"/>
    <property type="molecule type" value="Genomic_DNA"/>
</dbReference>
<accession>A0A517PPC9</accession>
<sequence precursor="true">MNKIVCYTLGMIALTLTTAQAQGPSLNFGQGFLLSQTTAPPPAPPAVLPEPMPELTPQPYEHHVASPAIPMFDCVKYRKTRNIAPCSNPKIVTIVDPCAPKKSCCEPGCVAVEICAPECACECVRCSKDGRRKVFDYGKYKVVVESHRGKVVVTYRD</sequence>
<feature type="chain" id="PRO_5021896287" evidence="1">
    <location>
        <begin position="22"/>
        <end position="157"/>
    </location>
</feature>
<keyword evidence="1" id="KW-0732">Signal</keyword>
<dbReference type="Proteomes" id="UP000320421">
    <property type="component" value="Chromosome"/>
</dbReference>
<dbReference type="AlphaFoldDB" id="A0A517PPC9"/>
<name>A0A517PPC9_9PLAN</name>
<organism evidence="2 3">
    <name type="scientific">Gimesia chilikensis</name>
    <dbReference type="NCBI Taxonomy" id="2605989"/>
    <lineage>
        <taxon>Bacteria</taxon>
        <taxon>Pseudomonadati</taxon>
        <taxon>Planctomycetota</taxon>
        <taxon>Planctomycetia</taxon>
        <taxon>Planctomycetales</taxon>
        <taxon>Planctomycetaceae</taxon>
        <taxon>Gimesia</taxon>
    </lineage>
</organism>
<proteinExistence type="predicted"/>
<gene>
    <name evidence="2" type="ORF">HG66A1_30300</name>
</gene>
<dbReference type="RefSeq" id="WP_145185220.1">
    <property type="nucleotide sequence ID" value="NZ_CP036266.1"/>
</dbReference>
<evidence type="ECO:0000313" key="2">
    <source>
        <dbReference type="EMBL" id="QDT21231.1"/>
    </source>
</evidence>
<protein>
    <submittedName>
        <fullName evidence="2">Uncharacterized protein</fullName>
    </submittedName>
</protein>
<feature type="signal peptide" evidence="1">
    <location>
        <begin position="1"/>
        <end position="21"/>
    </location>
</feature>
<evidence type="ECO:0000256" key="1">
    <source>
        <dbReference type="SAM" id="SignalP"/>
    </source>
</evidence>
<keyword evidence="3" id="KW-1185">Reference proteome</keyword>
<evidence type="ECO:0000313" key="3">
    <source>
        <dbReference type="Proteomes" id="UP000320421"/>
    </source>
</evidence>
<reference evidence="2 3" key="1">
    <citation type="submission" date="2019-02" db="EMBL/GenBank/DDBJ databases">
        <title>Deep-cultivation of Planctomycetes and their phenomic and genomic characterization uncovers novel biology.</title>
        <authorList>
            <person name="Wiegand S."/>
            <person name="Jogler M."/>
            <person name="Boedeker C."/>
            <person name="Pinto D."/>
            <person name="Vollmers J."/>
            <person name="Rivas-Marin E."/>
            <person name="Kohn T."/>
            <person name="Peeters S.H."/>
            <person name="Heuer A."/>
            <person name="Rast P."/>
            <person name="Oberbeckmann S."/>
            <person name="Bunk B."/>
            <person name="Jeske O."/>
            <person name="Meyerdierks A."/>
            <person name="Storesund J.E."/>
            <person name="Kallscheuer N."/>
            <person name="Luecker S."/>
            <person name="Lage O.M."/>
            <person name="Pohl T."/>
            <person name="Merkel B.J."/>
            <person name="Hornburger P."/>
            <person name="Mueller R.-W."/>
            <person name="Bruemmer F."/>
            <person name="Labrenz M."/>
            <person name="Spormann A.M."/>
            <person name="Op den Camp H."/>
            <person name="Overmann J."/>
            <person name="Amann R."/>
            <person name="Jetten M.S.M."/>
            <person name="Mascher T."/>
            <person name="Medema M.H."/>
            <person name="Devos D.P."/>
            <person name="Kaster A.-K."/>
            <person name="Ovreas L."/>
            <person name="Rohde M."/>
            <person name="Galperin M.Y."/>
            <person name="Jogler C."/>
        </authorList>
    </citation>
    <scope>NUCLEOTIDE SEQUENCE [LARGE SCALE GENOMIC DNA]</scope>
    <source>
        <strain evidence="2 3">HG66A1</strain>
    </source>
</reference>